<dbReference type="CDD" id="cd00090">
    <property type="entry name" value="HTH_ARSR"/>
    <property type="match status" value="1"/>
</dbReference>
<keyword evidence="3" id="KW-0804">Transcription</keyword>
<feature type="domain" description="HTH arsR-type" evidence="5">
    <location>
        <begin position="24"/>
        <end position="118"/>
    </location>
</feature>
<name>A0A7I7MEX8_9MYCO</name>
<dbReference type="NCBIfam" id="NF033788">
    <property type="entry name" value="HTH_metalloreg"/>
    <property type="match status" value="1"/>
</dbReference>
<dbReference type="InterPro" id="IPR036390">
    <property type="entry name" value="WH_DNA-bd_sf"/>
</dbReference>
<dbReference type="InterPro" id="IPR001845">
    <property type="entry name" value="HTH_ArsR_DNA-bd_dom"/>
</dbReference>
<evidence type="ECO:0000256" key="3">
    <source>
        <dbReference type="ARBA" id="ARBA00023163"/>
    </source>
</evidence>
<dbReference type="Proteomes" id="UP000466514">
    <property type="component" value="Chromosome"/>
</dbReference>
<dbReference type="GO" id="GO:0003677">
    <property type="term" value="F:DNA binding"/>
    <property type="evidence" value="ECO:0007669"/>
    <property type="project" value="UniProtKB-KW"/>
</dbReference>
<evidence type="ECO:0000259" key="5">
    <source>
        <dbReference type="PROSITE" id="PS50987"/>
    </source>
</evidence>
<evidence type="ECO:0000256" key="2">
    <source>
        <dbReference type="ARBA" id="ARBA00023125"/>
    </source>
</evidence>
<dbReference type="KEGG" id="mpsc:MPSYJ_33800"/>
<reference evidence="6 7" key="1">
    <citation type="journal article" date="2019" name="Emerg. Microbes Infect.">
        <title>Comprehensive subspecies identification of 175 nontuberculous mycobacteria species based on 7547 genomic profiles.</title>
        <authorList>
            <person name="Matsumoto Y."/>
            <person name="Kinjo T."/>
            <person name="Motooka D."/>
            <person name="Nabeya D."/>
            <person name="Jung N."/>
            <person name="Uechi K."/>
            <person name="Horii T."/>
            <person name="Iida T."/>
            <person name="Fujita J."/>
            <person name="Nakamura S."/>
        </authorList>
    </citation>
    <scope>NUCLEOTIDE SEQUENCE [LARGE SCALE GENOMIC DNA]</scope>
    <source>
        <strain evidence="6 7">JCM 13323</strain>
    </source>
</reference>
<proteinExistence type="predicted"/>
<dbReference type="SMART" id="SM00418">
    <property type="entry name" value="HTH_ARSR"/>
    <property type="match status" value="1"/>
</dbReference>
<sequence length="149" mass="16684">MADRPRKAYYLRMNADNGACGRRLPDDQVDLVVEVFRMLADATRVQVVWALVGREMSVNDLATHIGKPASSVSQHLAKLRMARLVRTRRDGTTIFYTLDNDHVGQLVTDAVFNAEHAGPDVPGHHRDADELASLHPITMDIKRSQGRRT</sequence>
<keyword evidence="1" id="KW-0805">Transcription regulation</keyword>
<feature type="region of interest" description="Disordered" evidence="4">
    <location>
        <begin position="124"/>
        <end position="149"/>
    </location>
</feature>
<keyword evidence="2" id="KW-0238">DNA-binding</keyword>
<dbReference type="PANTHER" id="PTHR43132">
    <property type="entry name" value="ARSENICAL RESISTANCE OPERON REPRESSOR ARSR-RELATED"/>
    <property type="match status" value="1"/>
</dbReference>
<dbReference type="EMBL" id="AP022574">
    <property type="protein sequence ID" value="BBX69919.1"/>
    <property type="molecule type" value="Genomic_DNA"/>
</dbReference>
<evidence type="ECO:0000256" key="4">
    <source>
        <dbReference type="SAM" id="MobiDB-lite"/>
    </source>
</evidence>
<dbReference type="SUPFAM" id="SSF46785">
    <property type="entry name" value="Winged helix' DNA-binding domain"/>
    <property type="match status" value="1"/>
</dbReference>
<dbReference type="GO" id="GO:0003700">
    <property type="term" value="F:DNA-binding transcription factor activity"/>
    <property type="evidence" value="ECO:0007669"/>
    <property type="project" value="InterPro"/>
</dbReference>
<protein>
    <submittedName>
        <fullName evidence="6">Transcriptional regulator</fullName>
    </submittedName>
</protein>
<keyword evidence="7" id="KW-1185">Reference proteome</keyword>
<dbReference type="Gene3D" id="1.10.10.10">
    <property type="entry name" value="Winged helix-like DNA-binding domain superfamily/Winged helix DNA-binding domain"/>
    <property type="match status" value="1"/>
</dbReference>
<dbReference type="InterPro" id="IPR036388">
    <property type="entry name" value="WH-like_DNA-bd_sf"/>
</dbReference>
<dbReference type="PRINTS" id="PR00778">
    <property type="entry name" value="HTHARSR"/>
</dbReference>
<dbReference type="AlphaFoldDB" id="A0A7I7MEX8"/>
<evidence type="ECO:0000256" key="1">
    <source>
        <dbReference type="ARBA" id="ARBA00023015"/>
    </source>
</evidence>
<dbReference type="InterPro" id="IPR051011">
    <property type="entry name" value="Metal_resp_trans_reg"/>
</dbReference>
<accession>A0A7I7MEX8</accession>
<evidence type="ECO:0000313" key="6">
    <source>
        <dbReference type="EMBL" id="BBX69919.1"/>
    </source>
</evidence>
<dbReference type="Pfam" id="PF01022">
    <property type="entry name" value="HTH_5"/>
    <property type="match status" value="1"/>
</dbReference>
<organism evidence="6 7">
    <name type="scientific">Mycolicibacterium psychrotolerans</name>
    <dbReference type="NCBI Taxonomy" id="216929"/>
    <lineage>
        <taxon>Bacteria</taxon>
        <taxon>Bacillati</taxon>
        <taxon>Actinomycetota</taxon>
        <taxon>Actinomycetes</taxon>
        <taxon>Mycobacteriales</taxon>
        <taxon>Mycobacteriaceae</taxon>
        <taxon>Mycolicibacterium</taxon>
    </lineage>
</organism>
<gene>
    <name evidence="6" type="ORF">MPSYJ_33800</name>
</gene>
<dbReference type="InterPro" id="IPR011991">
    <property type="entry name" value="ArsR-like_HTH"/>
</dbReference>
<dbReference type="PANTHER" id="PTHR43132:SF8">
    <property type="entry name" value="HTH-TYPE TRANSCRIPTIONAL REGULATOR KMTR"/>
    <property type="match status" value="1"/>
</dbReference>
<dbReference type="PROSITE" id="PS50987">
    <property type="entry name" value="HTH_ARSR_2"/>
    <property type="match status" value="1"/>
</dbReference>
<evidence type="ECO:0000313" key="7">
    <source>
        <dbReference type="Proteomes" id="UP000466514"/>
    </source>
</evidence>